<dbReference type="GO" id="GO:0006508">
    <property type="term" value="P:proteolysis"/>
    <property type="evidence" value="ECO:0007669"/>
    <property type="project" value="UniProtKB-KW"/>
</dbReference>
<keyword evidence="6" id="KW-0482">Metalloprotease</keyword>
<comment type="cofactor">
    <cofactor evidence="1">
        <name>Zn(2+)</name>
        <dbReference type="ChEBI" id="CHEBI:29105"/>
    </cofactor>
</comment>
<proteinExistence type="predicted"/>
<gene>
    <name evidence="7" type="ORF">THRCLA_02347</name>
</gene>
<protein>
    <submittedName>
        <fullName evidence="7">Uncharacterized protein</fullName>
    </submittedName>
</protein>
<comment type="caution">
    <text evidence="7">The sequence shown here is derived from an EMBL/GenBank/DDBJ whole genome shotgun (WGS) entry which is preliminary data.</text>
</comment>
<dbReference type="SUPFAM" id="SSF55486">
    <property type="entry name" value="Metalloproteases ('zincins'), catalytic domain"/>
    <property type="match status" value="1"/>
</dbReference>
<dbReference type="PANTHER" id="PTHR15910:SF1">
    <property type="entry name" value="ARCHAEMETZINCIN-2"/>
    <property type="match status" value="1"/>
</dbReference>
<dbReference type="Pfam" id="PF07998">
    <property type="entry name" value="Peptidase_M54"/>
    <property type="match status" value="1"/>
</dbReference>
<dbReference type="InterPro" id="IPR024079">
    <property type="entry name" value="MetalloPept_cat_dom_sf"/>
</dbReference>
<evidence type="ECO:0000256" key="1">
    <source>
        <dbReference type="ARBA" id="ARBA00001947"/>
    </source>
</evidence>
<keyword evidence="5" id="KW-0862">Zinc</keyword>
<dbReference type="EMBL" id="JNBS01000447">
    <property type="protein sequence ID" value="OQS05528.1"/>
    <property type="molecule type" value="Genomic_DNA"/>
</dbReference>
<organism evidence="7 8">
    <name type="scientific">Thraustotheca clavata</name>
    <dbReference type="NCBI Taxonomy" id="74557"/>
    <lineage>
        <taxon>Eukaryota</taxon>
        <taxon>Sar</taxon>
        <taxon>Stramenopiles</taxon>
        <taxon>Oomycota</taxon>
        <taxon>Saprolegniomycetes</taxon>
        <taxon>Saprolegniales</taxon>
        <taxon>Achlyaceae</taxon>
        <taxon>Thraustotheca</taxon>
    </lineage>
</organism>
<evidence type="ECO:0000313" key="8">
    <source>
        <dbReference type="Proteomes" id="UP000243217"/>
    </source>
</evidence>
<sequence>MVKRKHSLGNFYCPEPLRRPNDELVLDPDCPQQTFTEWLNDPNRNPVTSRRKTIYVVPPPILASNATAFVKTVYNARATQKSSSTNHPSSEDVAEFIKAFYTGFIVKVLSAPEMTVWDSSKKYVGLIPVPGKSTSSLRVRIRAARDKMFAYQLNLDDLLDGLIEDVVTVGTYAVVWLVEHDLYEGKNDDFTCGRAYGASRVAVVSSARYHPSLDNALGLSSTDVWPLCHDKEPDNTIEAIKGAIDAYSTDGDLKDIWLGRICRTVVHELGHCFGIEHCVKFACCMQGSASLAEDLRQPPYLCPSDLEKVLYATSTTVMDHFTALANFCQVYKNVPLFASLGAWLSVVNVNPSKKIAV</sequence>
<name>A0A1W0A5N6_9STRA</name>
<keyword evidence="2" id="KW-0645">Protease</keyword>
<evidence type="ECO:0000256" key="2">
    <source>
        <dbReference type="ARBA" id="ARBA00022670"/>
    </source>
</evidence>
<keyword evidence="3" id="KW-0479">Metal-binding</keyword>
<accession>A0A1W0A5N6</accession>
<dbReference type="CDD" id="cd11375">
    <property type="entry name" value="Peptidase_M54"/>
    <property type="match status" value="1"/>
</dbReference>
<keyword evidence="8" id="KW-1185">Reference proteome</keyword>
<keyword evidence="4" id="KW-0378">Hydrolase</keyword>
<evidence type="ECO:0000256" key="3">
    <source>
        <dbReference type="ARBA" id="ARBA00022723"/>
    </source>
</evidence>
<dbReference type="GO" id="GO:0046872">
    <property type="term" value="F:metal ion binding"/>
    <property type="evidence" value="ECO:0007669"/>
    <property type="project" value="UniProtKB-KW"/>
</dbReference>
<dbReference type="Gene3D" id="3.40.390.10">
    <property type="entry name" value="Collagenase (Catalytic Domain)"/>
    <property type="match status" value="1"/>
</dbReference>
<evidence type="ECO:0000313" key="7">
    <source>
        <dbReference type="EMBL" id="OQS05528.1"/>
    </source>
</evidence>
<evidence type="ECO:0000256" key="6">
    <source>
        <dbReference type="ARBA" id="ARBA00023049"/>
    </source>
</evidence>
<dbReference type="PANTHER" id="PTHR15910">
    <property type="entry name" value="ARCHAEMETZINCIN"/>
    <property type="match status" value="1"/>
</dbReference>
<dbReference type="OrthoDB" id="2365600at2759"/>
<dbReference type="GO" id="GO:0008237">
    <property type="term" value="F:metallopeptidase activity"/>
    <property type="evidence" value="ECO:0007669"/>
    <property type="project" value="UniProtKB-KW"/>
</dbReference>
<dbReference type="InterPro" id="IPR012962">
    <property type="entry name" value="Pept_M54_archaemetzincn"/>
</dbReference>
<dbReference type="Proteomes" id="UP000243217">
    <property type="component" value="Unassembled WGS sequence"/>
</dbReference>
<evidence type="ECO:0000256" key="5">
    <source>
        <dbReference type="ARBA" id="ARBA00022833"/>
    </source>
</evidence>
<reference evidence="7 8" key="1">
    <citation type="journal article" date="2014" name="Genome Biol. Evol.">
        <title>The secreted proteins of Achlya hypogyna and Thraustotheca clavata identify the ancestral oomycete secretome and reveal gene acquisitions by horizontal gene transfer.</title>
        <authorList>
            <person name="Misner I."/>
            <person name="Blouin N."/>
            <person name="Leonard G."/>
            <person name="Richards T.A."/>
            <person name="Lane C.E."/>
        </authorList>
    </citation>
    <scope>NUCLEOTIDE SEQUENCE [LARGE SCALE GENOMIC DNA]</scope>
    <source>
        <strain evidence="7 8">ATCC 34112</strain>
    </source>
</reference>
<dbReference type="AlphaFoldDB" id="A0A1W0A5N6"/>
<evidence type="ECO:0000256" key="4">
    <source>
        <dbReference type="ARBA" id="ARBA00022801"/>
    </source>
</evidence>